<dbReference type="Gene3D" id="1.20.1050.10">
    <property type="match status" value="1"/>
</dbReference>
<dbReference type="Proteomes" id="UP000601435">
    <property type="component" value="Unassembled WGS sequence"/>
</dbReference>
<feature type="compositionally biased region" description="Basic and acidic residues" evidence="2">
    <location>
        <begin position="248"/>
        <end position="260"/>
    </location>
</feature>
<dbReference type="AlphaFoldDB" id="A0A812VHU8"/>
<feature type="region of interest" description="Disordered" evidence="2">
    <location>
        <begin position="612"/>
        <end position="665"/>
    </location>
</feature>
<dbReference type="InterPro" id="IPR035979">
    <property type="entry name" value="RBD_domain_sf"/>
</dbReference>
<reference evidence="4" key="1">
    <citation type="submission" date="2021-02" db="EMBL/GenBank/DDBJ databases">
        <authorList>
            <person name="Dougan E. K."/>
            <person name="Rhodes N."/>
            <person name="Thang M."/>
            <person name="Chan C."/>
        </authorList>
    </citation>
    <scope>NUCLEOTIDE SEQUENCE</scope>
</reference>
<protein>
    <submittedName>
        <fullName evidence="4">YfcG protein</fullName>
    </submittedName>
</protein>
<feature type="region of interest" description="Disordered" evidence="2">
    <location>
        <begin position="242"/>
        <end position="276"/>
    </location>
</feature>
<keyword evidence="5" id="KW-1185">Reference proteome</keyword>
<dbReference type="InterPro" id="IPR012677">
    <property type="entry name" value="Nucleotide-bd_a/b_plait_sf"/>
</dbReference>
<evidence type="ECO:0000259" key="3">
    <source>
        <dbReference type="PROSITE" id="PS50102"/>
    </source>
</evidence>
<evidence type="ECO:0000256" key="2">
    <source>
        <dbReference type="SAM" id="MobiDB-lite"/>
    </source>
</evidence>
<dbReference type="Pfam" id="PF00076">
    <property type="entry name" value="RRM_1"/>
    <property type="match status" value="1"/>
</dbReference>
<dbReference type="PANTHER" id="PTHR44051:SF8">
    <property type="entry name" value="GLUTATHIONE S-TRANSFERASE GSTA"/>
    <property type="match status" value="1"/>
</dbReference>
<dbReference type="EMBL" id="CAJNJA010029298">
    <property type="protein sequence ID" value="CAE7624205.1"/>
    <property type="molecule type" value="Genomic_DNA"/>
</dbReference>
<feature type="region of interest" description="Disordered" evidence="2">
    <location>
        <begin position="849"/>
        <end position="878"/>
    </location>
</feature>
<feature type="non-terminal residue" evidence="4">
    <location>
        <position position="939"/>
    </location>
</feature>
<organism evidence="4 5">
    <name type="scientific">Symbiodinium necroappetens</name>
    <dbReference type="NCBI Taxonomy" id="1628268"/>
    <lineage>
        <taxon>Eukaryota</taxon>
        <taxon>Sar</taxon>
        <taxon>Alveolata</taxon>
        <taxon>Dinophyceae</taxon>
        <taxon>Suessiales</taxon>
        <taxon>Symbiodiniaceae</taxon>
        <taxon>Symbiodinium</taxon>
    </lineage>
</organism>
<name>A0A812VHU8_9DINO</name>
<dbReference type="OrthoDB" id="422574at2759"/>
<evidence type="ECO:0000313" key="4">
    <source>
        <dbReference type="EMBL" id="CAE7624205.1"/>
    </source>
</evidence>
<gene>
    <name evidence="4" type="primary">yfcG</name>
    <name evidence="4" type="ORF">SNEC2469_LOCUS17633</name>
</gene>
<accession>A0A812VHU8</accession>
<dbReference type="InterPro" id="IPR000504">
    <property type="entry name" value="RRM_dom"/>
</dbReference>
<dbReference type="SUPFAM" id="SSF47616">
    <property type="entry name" value="GST C-terminal domain-like"/>
    <property type="match status" value="1"/>
</dbReference>
<dbReference type="PANTHER" id="PTHR44051">
    <property type="entry name" value="GLUTATHIONE S-TRANSFERASE-RELATED"/>
    <property type="match status" value="1"/>
</dbReference>
<feature type="compositionally biased region" description="Low complexity" evidence="2">
    <location>
        <begin position="400"/>
        <end position="411"/>
    </location>
</feature>
<feature type="region of interest" description="Disordered" evidence="2">
    <location>
        <begin position="771"/>
        <end position="814"/>
    </location>
</feature>
<dbReference type="Gene3D" id="3.40.30.10">
    <property type="entry name" value="Glutaredoxin"/>
    <property type="match status" value="1"/>
</dbReference>
<feature type="compositionally biased region" description="Basic and acidic residues" evidence="2">
    <location>
        <begin position="791"/>
        <end position="802"/>
    </location>
</feature>
<dbReference type="GO" id="GO:0003723">
    <property type="term" value="F:RNA binding"/>
    <property type="evidence" value="ECO:0007669"/>
    <property type="project" value="UniProtKB-UniRule"/>
</dbReference>
<feature type="compositionally biased region" description="Basic and acidic residues" evidence="2">
    <location>
        <begin position="342"/>
        <end position="352"/>
    </location>
</feature>
<feature type="region of interest" description="Disordered" evidence="2">
    <location>
        <begin position="332"/>
        <end position="412"/>
    </location>
</feature>
<feature type="compositionally biased region" description="Low complexity" evidence="2">
    <location>
        <begin position="353"/>
        <end position="362"/>
    </location>
</feature>
<dbReference type="SUPFAM" id="SSF54928">
    <property type="entry name" value="RNA-binding domain, RBD"/>
    <property type="match status" value="1"/>
</dbReference>
<comment type="caution">
    <text evidence="4">The sequence shown here is derived from an EMBL/GenBank/DDBJ whole genome shotgun (WGS) entry which is preliminary data.</text>
</comment>
<feature type="compositionally biased region" description="Basic and acidic residues" evidence="2">
    <location>
        <begin position="849"/>
        <end position="860"/>
    </location>
</feature>
<dbReference type="InterPro" id="IPR036282">
    <property type="entry name" value="Glutathione-S-Trfase_C_sf"/>
</dbReference>
<keyword evidence="1" id="KW-0694">RNA-binding</keyword>
<evidence type="ECO:0000256" key="1">
    <source>
        <dbReference type="PROSITE-ProRule" id="PRU00176"/>
    </source>
</evidence>
<feature type="domain" description="RRM" evidence="3">
    <location>
        <begin position="440"/>
        <end position="518"/>
    </location>
</feature>
<dbReference type="PROSITE" id="PS50102">
    <property type="entry name" value="RRM"/>
    <property type="match status" value="1"/>
</dbReference>
<evidence type="ECO:0000313" key="5">
    <source>
        <dbReference type="Proteomes" id="UP000601435"/>
    </source>
</evidence>
<dbReference type="SMART" id="SM00360">
    <property type="entry name" value="RRM"/>
    <property type="match status" value="1"/>
</dbReference>
<sequence>ALIDHSGPDGKAIAVMEAAAIMIYLVEKQGSDFYPRDARLRCECLQWLFWQTGGQGPMTGNFGHFKVYAPPNEADARNYGVARYGMEVQRICSVLDRHLAGYGDFTATRVCDAKAPGSTSLVTAIASPTWPRAKACFPWAFMLWGKGYNRPGQPDAKDRPSSRETSGAAWHPSLCRFAEAMGEGDRPHILCCPQLSCETLGDVDAAAHAEEKQEDAADECNDIDDNDDIDFAALTEAQHQAATLTGAADDRRLKPKDFSGRESSGSEEEESWGQGVRTSKPLVVSFTVVCENDLICVKQAGIALPSLKDVLKGSSKPAIVIPSLKEALRTAGAAQATAEVPEPAKAREKDMQEQSAPASEPSELPPTTDGGRPCGPAGETEKSLAQRSAVSYEDVDEPVAAEAPAASSDVVDQSRLQVAISRVAKDSERRARTPAATNSRSVFITNLPFKAQEEEIRSWLEKAGEIKGLRLNRDKVTTKALGFGHVQFESSQVADAAVEQCDKVELHGRVMRVAPVDPNTKFQFELPENIKEDLLGLMREAYEGKNISTIKDAWQKRHPGQKLDTAKWGFKNFSSSLKTLEGVTLEHHLEKTLTYLAFFDGSPAHKAYLEERSKRQAEGKVAENPGEAKRAAAEADVLKPDKKPKVENGSSHLKGFETGNAQEVPEPTSFGASALEAWLDATLETQRLSSKAACPERLKVHREALAWLCDLLPTYGTVLSRVLDEVDGALHRLETWQGELQKMHGLNRTLQSQLRSLRVLHKLQVEEAWSVTKKSSEAETQPVAAPMADSQKLDKDAQAEVTKRRHAERKSLKLQSELQSVRHQLQELEIKEADKVAAKDEMHRLIEQREQISRKNDARWTETANAGTPQAQLPSSFPRLQKERSQLQSDLRKCKPQSLLSLRSLTLQRMPRSQQENDQLKQQLNSPSAWYKYPALLVE</sequence>
<dbReference type="Gene3D" id="3.30.70.330">
    <property type="match status" value="1"/>
</dbReference>
<feature type="compositionally biased region" description="Polar residues" evidence="2">
    <location>
        <begin position="862"/>
        <end position="875"/>
    </location>
</feature>
<feature type="compositionally biased region" description="Basic and acidic residues" evidence="2">
    <location>
        <begin position="612"/>
        <end position="646"/>
    </location>
</feature>
<proteinExistence type="predicted"/>